<organism evidence="2 3">
    <name type="scientific">Bailinhaonella thermotolerans</name>
    <dbReference type="NCBI Taxonomy" id="1070861"/>
    <lineage>
        <taxon>Bacteria</taxon>
        <taxon>Bacillati</taxon>
        <taxon>Actinomycetota</taxon>
        <taxon>Actinomycetes</taxon>
        <taxon>Streptosporangiales</taxon>
        <taxon>Streptosporangiaceae</taxon>
        <taxon>Bailinhaonella</taxon>
    </lineage>
</organism>
<keyword evidence="2" id="KW-0548">Nucleotidyltransferase</keyword>
<accession>A0A3A4B4Z4</accession>
<dbReference type="PANTHER" id="PTHR10953:SF102">
    <property type="entry name" value="ADENYLYLTRANSFERASE AND SULFURTRANSFERASE MOCS3"/>
    <property type="match status" value="1"/>
</dbReference>
<reference evidence="2 3" key="1">
    <citation type="submission" date="2018-09" db="EMBL/GenBank/DDBJ databases">
        <title>YIM 75507 draft genome.</title>
        <authorList>
            <person name="Tang S."/>
            <person name="Feng Y."/>
        </authorList>
    </citation>
    <scope>NUCLEOTIDE SEQUENCE [LARGE SCALE GENOMIC DNA]</scope>
    <source>
        <strain evidence="2 3">YIM 75507</strain>
    </source>
</reference>
<protein>
    <submittedName>
        <fullName evidence="2">ThiF family adenylyltransferase</fullName>
    </submittedName>
</protein>
<feature type="domain" description="THIF-type NAD/FAD binding fold" evidence="1">
    <location>
        <begin position="112"/>
        <end position="345"/>
    </location>
</feature>
<dbReference type="Pfam" id="PF00899">
    <property type="entry name" value="ThiF"/>
    <property type="match status" value="1"/>
</dbReference>
<keyword evidence="2" id="KW-0808">Transferase</keyword>
<dbReference type="InterPro" id="IPR000594">
    <property type="entry name" value="ThiF_NAD_FAD-bd"/>
</dbReference>
<evidence type="ECO:0000313" key="3">
    <source>
        <dbReference type="Proteomes" id="UP000265768"/>
    </source>
</evidence>
<dbReference type="GO" id="GO:0005737">
    <property type="term" value="C:cytoplasm"/>
    <property type="evidence" value="ECO:0007669"/>
    <property type="project" value="TreeGrafter"/>
</dbReference>
<evidence type="ECO:0000259" key="1">
    <source>
        <dbReference type="Pfam" id="PF00899"/>
    </source>
</evidence>
<dbReference type="GO" id="GO:0016779">
    <property type="term" value="F:nucleotidyltransferase activity"/>
    <property type="evidence" value="ECO:0007669"/>
    <property type="project" value="UniProtKB-KW"/>
</dbReference>
<sequence>MLVNPAFPLFVDDDRERARLGDFPLTGRVLEPAEEPLRRLLRLCANTPRTRAELHGLIAEVPPGEIDAAVETLLGARVLVDEADVARLTADERLSRQALFLSMFHPADRVETALRELGEARITVLGAGAIGGAVALQLVTAGVRNLRLVDDDRVEVSNLHRQHLYTPADVGTPKVKAAARRLLEHRPDAAVETAERRLAGADDVAGVVGDADFVVNTVDTPQPHIRRWVNQACVDAGVPFASGGFTQHVGMVGPLVVPRETACLACQETRFAARYDRAELPLPENLGRTMPAFAPLCAAVSGLLASEVVRYLTGTGPCAIEDATVYLDLVELSVTTRRAGRVDGCRVCS</sequence>
<dbReference type="InterPro" id="IPR035985">
    <property type="entry name" value="Ubiquitin-activating_enz"/>
</dbReference>
<dbReference type="AlphaFoldDB" id="A0A3A4B4Z4"/>
<dbReference type="InterPro" id="IPR022291">
    <property type="entry name" value="Bacteriocin_synth_cyclodeHase"/>
</dbReference>
<dbReference type="SUPFAM" id="SSF69572">
    <property type="entry name" value="Activating enzymes of the ubiquitin-like proteins"/>
    <property type="match status" value="1"/>
</dbReference>
<keyword evidence="3" id="KW-1185">Reference proteome</keyword>
<gene>
    <name evidence="2" type="ORF">D5H75_13315</name>
</gene>
<dbReference type="Proteomes" id="UP000265768">
    <property type="component" value="Unassembled WGS sequence"/>
</dbReference>
<dbReference type="GO" id="GO:0004792">
    <property type="term" value="F:thiosulfate-cyanide sulfurtransferase activity"/>
    <property type="evidence" value="ECO:0007669"/>
    <property type="project" value="TreeGrafter"/>
</dbReference>
<dbReference type="GO" id="GO:0008641">
    <property type="term" value="F:ubiquitin-like modifier activating enzyme activity"/>
    <property type="evidence" value="ECO:0007669"/>
    <property type="project" value="InterPro"/>
</dbReference>
<comment type="caution">
    <text evidence="2">The sequence shown here is derived from an EMBL/GenBank/DDBJ whole genome shotgun (WGS) entry which is preliminary data.</text>
</comment>
<dbReference type="InterPro" id="IPR045886">
    <property type="entry name" value="ThiF/MoeB/HesA"/>
</dbReference>
<dbReference type="EMBL" id="QZEY01000004">
    <property type="protein sequence ID" value="RJL32502.1"/>
    <property type="molecule type" value="Genomic_DNA"/>
</dbReference>
<name>A0A3A4B4Z4_9ACTN</name>
<dbReference type="PANTHER" id="PTHR10953">
    <property type="entry name" value="UBIQUITIN-ACTIVATING ENZYME E1"/>
    <property type="match status" value="1"/>
</dbReference>
<proteinExistence type="predicted"/>
<dbReference type="Gene3D" id="3.40.50.720">
    <property type="entry name" value="NAD(P)-binding Rossmann-like Domain"/>
    <property type="match status" value="1"/>
</dbReference>
<dbReference type="NCBIfam" id="TIGR03882">
    <property type="entry name" value="cyclo_dehyd_2"/>
    <property type="match status" value="1"/>
</dbReference>
<evidence type="ECO:0000313" key="2">
    <source>
        <dbReference type="EMBL" id="RJL32502.1"/>
    </source>
</evidence>